<keyword evidence="1" id="KW-0472">Membrane</keyword>
<evidence type="ECO:0000313" key="2">
    <source>
        <dbReference type="EMBL" id="GAA4690536.1"/>
    </source>
</evidence>
<proteinExistence type="predicted"/>
<evidence type="ECO:0008006" key="4">
    <source>
        <dbReference type="Google" id="ProtNLM"/>
    </source>
</evidence>
<dbReference type="Proteomes" id="UP001500621">
    <property type="component" value="Unassembled WGS sequence"/>
</dbReference>
<keyword evidence="1" id="KW-0812">Transmembrane</keyword>
<protein>
    <recommendedName>
        <fullName evidence="4">Copper resistance protein D domain-containing protein</fullName>
    </recommendedName>
</protein>
<accession>A0ABP8WKE1</accession>
<feature type="transmembrane region" description="Helical" evidence="1">
    <location>
        <begin position="147"/>
        <end position="169"/>
    </location>
</feature>
<organism evidence="2 3">
    <name type="scientific">Nocardioides nanhaiensis</name>
    <dbReference type="NCBI Taxonomy" id="1476871"/>
    <lineage>
        <taxon>Bacteria</taxon>
        <taxon>Bacillati</taxon>
        <taxon>Actinomycetota</taxon>
        <taxon>Actinomycetes</taxon>
        <taxon>Propionibacteriales</taxon>
        <taxon>Nocardioidaceae</taxon>
        <taxon>Nocardioides</taxon>
    </lineage>
</organism>
<name>A0ABP8WKE1_9ACTN</name>
<feature type="transmembrane region" description="Helical" evidence="1">
    <location>
        <begin position="87"/>
        <end position="105"/>
    </location>
</feature>
<gene>
    <name evidence="2" type="ORF">GCM10023226_30510</name>
</gene>
<dbReference type="RefSeq" id="WP_345267372.1">
    <property type="nucleotide sequence ID" value="NZ_BAABIM010000003.1"/>
</dbReference>
<sequence length="302" mass="29976">MTPLEGGLGVAAVAIGCLTWAGYVLLAGTASCWLLLWPGGTRHPRLTRLALVGAAVMGLGTLLDLLLRTGPAGRAPGEVLDAVGGSAVLVRLAILAGVLFFWPDLVAGRARGWRRGVLALAVVGLAGSLVARPGLPDDLAGTLTQVATAAHVLALAVGLGVVLLLVVLARPAPDAADGPVLDDPDDYPEGGTTGDLADDLVGPAAWLGAGALGVLATGRLLEAALTRALPLAVPLQLLAAAALLAVGLRAARRPLEAAGAAQAPGGGTRTRTSTALVGLAPVVRIVLALAVLVVLLAAVLAR</sequence>
<keyword evidence="3" id="KW-1185">Reference proteome</keyword>
<feature type="transmembrane region" description="Helical" evidence="1">
    <location>
        <begin position="282"/>
        <end position="301"/>
    </location>
</feature>
<evidence type="ECO:0000256" key="1">
    <source>
        <dbReference type="SAM" id="Phobius"/>
    </source>
</evidence>
<feature type="transmembrane region" description="Helical" evidence="1">
    <location>
        <begin position="117"/>
        <end position="135"/>
    </location>
</feature>
<feature type="transmembrane region" description="Helical" evidence="1">
    <location>
        <begin position="12"/>
        <end position="37"/>
    </location>
</feature>
<keyword evidence="1" id="KW-1133">Transmembrane helix</keyword>
<feature type="transmembrane region" description="Helical" evidence="1">
    <location>
        <begin position="49"/>
        <end position="67"/>
    </location>
</feature>
<dbReference type="EMBL" id="BAABIM010000003">
    <property type="protein sequence ID" value="GAA4690536.1"/>
    <property type="molecule type" value="Genomic_DNA"/>
</dbReference>
<evidence type="ECO:0000313" key="3">
    <source>
        <dbReference type="Proteomes" id="UP001500621"/>
    </source>
</evidence>
<comment type="caution">
    <text evidence="2">The sequence shown here is derived from an EMBL/GenBank/DDBJ whole genome shotgun (WGS) entry which is preliminary data.</text>
</comment>
<reference evidence="3" key="1">
    <citation type="journal article" date="2019" name="Int. J. Syst. Evol. Microbiol.">
        <title>The Global Catalogue of Microorganisms (GCM) 10K type strain sequencing project: providing services to taxonomists for standard genome sequencing and annotation.</title>
        <authorList>
            <consortium name="The Broad Institute Genomics Platform"/>
            <consortium name="The Broad Institute Genome Sequencing Center for Infectious Disease"/>
            <person name="Wu L."/>
            <person name="Ma J."/>
        </authorList>
    </citation>
    <scope>NUCLEOTIDE SEQUENCE [LARGE SCALE GENOMIC DNA]</scope>
    <source>
        <strain evidence="3">JCM 18127</strain>
    </source>
</reference>